<proteinExistence type="predicted"/>
<gene>
    <name evidence="1" type="ORF">E0Y62_25670</name>
</gene>
<protein>
    <submittedName>
        <fullName evidence="1">Uncharacterized protein</fullName>
    </submittedName>
</protein>
<sequence length="96" mass="11418">MKNKEMSYLMWNEYVYTRTKSINKEGHRGEMIFLHAALIIKKYRMDNNSKILKSVKPICSELIELPITKMPNYTKSLKVGTIGIDMKRIEFYRLLQ</sequence>
<dbReference type="Proteomes" id="UP000293846">
    <property type="component" value="Unassembled WGS sequence"/>
</dbReference>
<dbReference type="RefSeq" id="WP_131239314.1">
    <property type="nucleotide sequence ID" value="NZ_SJTH01000082.1"/>
</dbReference>
<dbReference type="OrthoDB" id="9919294at2"/>
<reference evidence="1 2" key="1">
    <citation type="submission" date="2019-03" db="EMBL/GenBank/DDBJ databases">
        <authorList>
            <person name="Jensen L."/>
            <person name="Storgaard J."/>
            <person name="Sulaj E."/>
            <person name="Schramm A."/>
            <person name="Marshall I.P.G."/>
        </authorList>
    </citation>
    <scope>NUCLEOTIDE SEQUENCE [LARGE SCALE GENOMIC DNA]</scope>
    <source>
        <strain evidence="1 2">2017H2G3</strain>
    </source>
</reference>
<name>A0A4V2NTQ3_9BACI</name>
<organism evidence="1 2">
    <name type="scientific">Cytobacillus praedii</name>
    <dbReference type="NCBI Taxonomy" id="1742358"/>
    <lineage>
        <taxon>Bacteria</taxon>
        <taxon>Bacillati</taxon>
        <taxon>Bacillota</taxon>
        <taxon>Bacilli</taxon>
        <taxon>Bacillales</taxon>
        <taxon>Bacillaceae</taxon>
        <taxon>Cytobacillus</taxon>
    </lineage>
</organism>
<dbReference type="EMBL" id="SJTH01000082">
    <property type="protein sequence ID" value="TCJ01107.1"/>
    <property type="molecule type" value="Genomic_DNA"/>
</dbReference>
<evidence type="ECO:0000313" key="1">
    <source>
        <dbReference type="EMBL" id="TCJ01107.1"/>
    </source>
</evidence>
<keyword evidence="2" id="KW-1185">Reference proteome</keyword>
<comment type="caution">
    <text evidence="1">The sequence shown here is derived from an EMBL/GenBank/DDBJ whole genome shotgun (WGS) entry which is preliminary data.</text>
</comment>
<dbReference type="AlphaFoldDB" id="A0A4V2NTQ3"/>
<evidence type="ECO:0000313" key="2">
    <source>
        <dbReference type="Proteomes" id="UP000293846"/>
    </source>
</evidence>
<accession>A0A4V2NTQ3</accession>